<gene>
    <name evidence="13" type="primary">bcp_2</name>
    <name evidence="13" type="ORF">SCARR_02520</name>
</gene>
<dbReference type="CDD" id="cd02970">
    <property type="entry name" value="PRX_like2"/>
    <property type="match status" value="1"/>
</dbReference>
<dbReference type="PANTHER" id="PTHR42801:SF7">
    <property type="entry name" value="SLL1159 PROTEIN"/>
    <property type="match status" value="1"/>
</dbReference>
<evidence type="ECO:0000256" key="4">
    <source>
        <dbReference type="ARBA" id="ARBA00022862"/>
    </source>
</evidence>
<dbReference type="GO" id="GO:0005737">
    <property type="term" value="C:cytoplasm"/>
    <property type="evidence" value="ECO:0007669"/>
    <property type="project" value="TreeGrafter"/>
</dbReference>
<proteinExistence type="inferred from homology"/>
<comment type="function">
    <text evidence="1">Thiol-specific peroxidase that catalyzes the reduction of hydrogen peroxide and organic hydroperoxides to water and alcohols, respectively. Plays a role in cell protection against oxidative stress by detoxifying peroxides and as sensor of hydrogen peroxide-mediated signaling events.</text>
</comment>
<keyword evidence="14" id="KW-1185">Reference proteome</keyword>
<evidence type="ECO:0000256" key="6">
    <source>
        <dbReference type="ARBA" id="ARBA00023157"/>
    </source>
</evidence>
<name>A0A6C2UM00_9BACT</name>
<organism evidence="13 14">
    <name type="scientific">Pontiella sulfatireligans</name>
    <dbReference type="NCBI Taxonomy" id="2750658"/>
    <lineage>
        <taxon>Bacteria</taxon>
        <taxon>Pseudomonadati</taxon>
        <taxon>Kiritimatiellota</taxon>
        <taxon>Kiritimatiellia</taxon>
        <taxon>Kiritimatiellales</taxon>
        <taxon>Pontiellaceae</taxon>
        <taxon>Pontiella</taxon>
    </lineage>
</organism>
<dbReference type="SUPFAM" id="SSF52833">
    <property type="entry name" value="Thioredoxin-like"/>
    <property type="match status" value="1"/>
</dbReference>
<dbReference type="EMBL" id="CAAHFH010000001">
    <property type="protein sequence ID" value="VGO20457.1"/>
    <property type="molecule type" value="Genomic_DNA"/>
</dbReference>
<dbReference type="InterPro" id="IPR000866">
    <property type="entry name" value="AhpC/TSA"/>
</dbReference>
<dbReference type="InterPro" id="IPR013766">
    <property type="entry name" value="Thioredoxin_domain"/>
</dbReference>
<evidence type="ECO:0000259" key="12">
    <source>
        <dbReference type="PROSITE" id="PS51352"/>
    </source>
</evidence>
<keyword evidence="6" id="KW-1015">Disulfide bond</keyword>
<dbReference type="Gene3D" id="3.40.30.10">
    <property type="entry name" value="Glutaredoxin"/>
    <property type="match status" value="1"/>
</dbReference>
<evidence type="ECO:0000256" key="3">
    <source>
        <dbReference type="ARBA" id="ARBA00022559"/>
    </source>
</evidence>
<sequence>MKTLKIAGAMLAVATLVVSCSKQTRESEMTIENADSSLKAQLDSRKNAFGAKASGPVKKTYAEGIQAVVDSGVVQQAKQVGDRAPGFELTNAAGETVRLSDSLKKGPVILTWYRGGWCPYCNLALRAMQKELPNFKAQGATLIALTPELPDQSMSTAEKTELEFEVLSDLNNNVARDYGIVYKLTDGVASIYEDKFSLSANNGNSSNELPLAATYVINEEGKIIYAFLDADYRNRAEPADVVGALQALKK</sequence>
<dbReference type="Proteomes" id="UP000346198">
    <property type="component" value="Unassembled WGS sequence"/>
</dbReference>
<dbReference type="GO" id="GO:0045454">
    <property type="term" value="P:cell redox homeostasis"/>
    <property type="evidence" value="ECO:0007669"/>
    <property type="project" value="TreeGrafter"/>
</dbReference>
<keyword evidence="5" id="KW-0560">Oxidoreductase</keyword>
<dbReference type="EC" id="1.11.1.24" evidence="2"/>
<feature type="domain" description="Thioredoxin" evidence="12">
    <location>
        <begin position="78"/>
        <end position="250"/>
    </location>
</feature>
<evidence type="ECO:0000313" key="14">
    <source>
        <dbReference type="Proteomes" id="UP000346198"/>
    </source>
</evidence>
<evidence type="ECO:0000256" key="5">
    <source>
        <dbReference type="ARBA" id="ARBA00023002"/>
    </source>
</evidence>
<evidence type="ECO:0000256" key="1">
    <source>
        <dbReference type="ARBA" id="ARBA00003330"/>
    </source>
</evidence>
<keyword evidence="4" id="KW-0049">Antioxidant</keyword>
<protein>
    <recommendedName>
        <fullName evidence="2">thioredoxin-dependent peroxiredoxin</fullName>
        <ecNumber evidence="2">1.11.1.24</ecNumber>
    </recommendedName>
    <alternativeName>
        <fullName evidence="8">Thioredoxin peroxidase</fullName>
    </alternativeName>
    <alternativeName>
        <fullName evidence="10">Thioredoxin-dependent peroxiredoxin Bcp</fullName>
    </alternativeName>
</protein>
<comment type="catalytic activity">
    <reaction evidence="11">
        <text>a hydroperoxide + [thioredoxin]-dithiol = an alcohol + [thioredoxin]-disulfide + H2O</text>
        <dbReference type="Rhea" id="RHEA:62620"/>
        <dbReference type="Rhea" id="RHEA-COMP:10698"/>
        <dbReference type="Rhea" id="RHEA-COMP:10700"/>
        <dbReference type="ChEBI" id="CHEBI:15377"/>
        <dbReference type="ChEBI" id="CHEBI:29950"/>
        <dbReference type="ChEBI" id="CHEBI:30879"/>
        <dbReference type="ChEBI" id="CHEBI:35924"/>
        <dbReference type="ChEBI" id="CHEBI:50058"/>
        <dbReference type="EC" id="1.11.1.24"/>
    </reaction>
</comment>
<dbReference type="InterPro" id="IPR036249">
    <property type="entry name" value="Thioredoxin-like_sf"/>
</dbReference>
<dbReference type="GO" id="GO:0008379">
    <property type="term" value="F:thioredoxin peroxidase activity"/>
    <property type="evidence" value="ECO:0007669"/>
    <property type="project" value="TreeGrafter"/>
</dbReference>
<accession>A0A6C2UM00</accession>
<dbReference type="InterPro" id="IPR050924">
    <property type="entry name" value="Peroxiredoxin_BCP/PrxQ"/>
</dbReference>
<keyword evidence="3" id="KW-0575">Peroxidase</keyword>
<dbReference type="PROSITE" id="PS51257">
    <property type="entry name" value="PROKAR_LIPOPROTEIN"/>
    <property type="match status" value="1"/>
</dbReference>
<evidence type="ECO:0000256" key="9">
    <source>
        <dbReference type="ARBA" id="ARBA00038489"/>
    </source>
</evidence>
<comment type="similarity">
    <text evidence="9">Belongs to the peroxiredoxin family. BCP/PrxQ subfamily.</text>
</comment>
<evidence type="ECO:0000256" key="8">
    <source>
        <dbReference type="ARBA" id="ARBA00032824"/>
    </source>
</evidence>
<reference evidence="13 14" key="1">
    <citation type="submission" date="2019-04" db="EMBL/GenBank/DDBJ databases">
        <authorList>
            <person name="Van Vliet M D."/>
        </authorList>
    </citation>
    <scope>NUCLEOTIDE SEQUENCE [LARGE SCALE GENOMIC DNA]</scope>
    <source>
        <strain evidence="13 14">F21</strain>
    </source>
</reference>
<dbReference type="AlphaFoldDB" id="A0A6C2UM00"/>
<dbReference type="GO" id="GO:0034599">
    <property type="term" value="P:cellular response to oxidative stress"/>
    <property type="evidence" value="ECO:0007669"/>
    <property type="project" value="TreeGrafter"/>
</dbReference>
<dbReference type="PANTHER" id="PTHR42801">
    <property type="entry name" value="THIOREDOXIN-DEPENDENT PEROXIDE REDUCTASE"/>
    <property type="match status" value="1"/>
</dbReference>
<dbReference type="PROSITE" id="PS51352">
    <property type="entry name" value="THIOREDOXIN_2"/>
    <property type="match status" value="1"/>
</dbReference>
<dbReference type="Pfam" id="PF00578">
    <property type="entry name" value="AhpC-TSA"/>
    <property type="match status" value="1"/>
</dbReference>
<keyword evidence="7" id="KW-0676">Redox-active center</keyword>
<evidence type="ECO:0000256" key="2">
    <source>
        <dbReference type="ARBA" id="ARBA00013017"/>
    </source>
</evidence>
<evidence type="ECO:0000256" key="10">
    <source>
        <dbReference type="ARBA" id="ARBA00042639"/>
    </source>
</evidence>
<evidence type="ECO:0000256" key="7">
    <source>
        <dbReference type="ARBA" id="ARBA00023284"/>
    </source>
</evidence>
<evidence type="ECO:0000313" key="13">
    <source>
        <dbReference type="EMBL" id="VGO20457.1"/>
    </source>
</evidence>
<evidence type="ECO:0000256" key="11">
    <source>
        <dbReference type="ARBA" id="ARBA00049091"/>
    </source>
</evidence>